<sequence>MPVSCLDSYACFIGEYAHEHNIRGGDLAARDLTMIMRRPQLSEGFFV</sequence>
<reference evidence="1" key="1">
    <citation type="submission" date="2020-05" db="EMBL/GenBank/DDBJ databases">
        <authorList>
            <person name="Chiriac C."/>
            <person name="Salcher M."/>
            <person name="Ghai R."/>
            <person name="Kavagutti S V."/>
        </authorList>
    </citation>
    <scope>NUCLEOTIDE SEQUENCE</scope>
</reference>
<protein>
    <submittedName>
        <fullName evidence="1">Unannotated protein</fullName>
    </submittedName>
</protein>
<proteinExistence type="predicted"/>
<gene>
    <name evidence="1" type="ORF">UFOPK2918_00411</name>
</gene>
<dbReference type="EMBL" id="CAEZZT010000019">
    <property type="protein sequence ID" value="CAB4773315.1"/>
    <property type="molecule type" value="Genomic_DNA"/>
</dbReference>
<organism evidence="1">
    <name type="scientific">freshwater metagenome</name>
    <dbReference type="NCBI Taxonomy" id="449393"/>
    <lineage>
        <taxon>unclassified sequences</taxon>
        <taxon>metagenomes</taxon>
        <taxon>ecological metagenomes</taxon>
    </lineage>
</organism>
<evidence type="ECO:0000313" key="1">
    <source>
        <dbReference type="EMBL" id="CAB4773315.1"/>
    </source>
</evidence>
<accession>A0A6J6VQM0</accession>
<name>A0A6J6VQM0_9ZZZZ</name>
<dbReference type="AlphaFoldDB" id="A0A6J6VQM0"/>